<dbReference type="InterPro" id="IPR020850">
    <property type="entry name" value="GED_dom"/>
</dbReference>
<accession>A0AAD6PLS2</accession>
<name>A0AAD6PLS2_9ROSI</name>
<sequence length="301" mass="33930">MRRLGRFGSFFLLGYTKKQEERHFCGVITLETAMEESLSGCVFSFGGEYYLFMLLKVGTSTQQNGTLKIPILETFYQITSKVPYKTVLKSHSVVVLKAESMDDKVEWMNKISKVAQPSKGGQMRGVSPEGGPALQESLSDGYLKQKQKLACVQDSMARRPVDPEEELRWMSQKVRGYVEAVLNSLAANVPQFVLCQVEKAKEDMLNQLYSSISPQGTARIEEMRQEDKNVKHRRERYQKQSSLLSKLTHQLSIHDNRAAATASSWRNGDGADEAAVVLHLLTPKFNALESLEEESLNSIRL</sequence>
<dbReference type="Pfam" id="PF02212">
    <property type="entry name" value="GED"/>
    <property type="match status" value="1"/>
</dbReference>
<dbReference type="PROSITE" id="PS51388">
    <property type="entry name" value="GED"/>
    <property type="match status" value="1"/>
</dbReference>
<reference evidence="2 3" key="1">
    <citation type="journal article" date="2023" name="Int. J. Mol. Sci.">
        <title>De Novo Assembly and Annotation of 11 Diverse Shrub Willow (Salix) Genomes Reveals Novel Gene Organization in Sex-Linked Regions.</title>
        <authorList>
            <person name="Hyden B."/>
            <person name="Feng K."/>
            <person name="Yates T.B."/>
            <person name="Jawdy S."/>
            <person name="Cereghino C."/>
            <person name="Smart L.B."/>
            <person name="Muchero W."/>
        </authorList>
    </citation>
    <scope>NUCLEOTIDE SEQUENCE [LARGE SCALE GENOMIC DNA]</scope>
    <source>
        <tissue evidence="2">Shoot tip</tissue>
    </source>
</reference>
<dbReference type="GO" id="GO:0003924">
    <property type="term" value="F:GTPase activity"/>
    <property type="evidence" value="ECO:0007669"/>
    <property type="project" value="InterPro"/>
</dbReference>
<feature type="domain" description="GED" evidence="1">
    <location>
        <begin position="167"/>
        <end position="259"/>
    </location>
</feature>
<comment type="caution">
    <text evidence="2">The sequence shown here is derived from an EMBL/GenBank/DDBJ whole genome shotgun (WGS) entry which is preliminary data.</text>
</comment>
<dbReference type="Proteomes" id="UP001162972">
    <property type="component" value="Chromosome 13"/>
</dbReference>
<dbReference type="EMBL" id="JAPFFJ010000002">
    <property type="protein sequence ID" value="KAJ6433735.1"/>
    <property type="molecule type" value="Genomic_DNA"/>
</dbReference>
<protein>
    <recommendedName>
        <fullName evidence="1">GED domain-containing protein</fullName>
    </recommendedName>
</protein>
<dbReference type="AlphaFoldDB" id="A0AAD6PLS2"/>
<evidence type="ECO:0000313" key="2">
    <source>
        <dbReference type="EMBL" id="KAJ6433735.1"/>
    </source>
</evidence>
<evidence type="ECO:0000259" key="1">
    <source>
        <dbReference type="PROSITE" id="PS51388"/>
    </source>
</evidence>
<organism evidence="2 3">
    <name type="scientific">Salix udensis</name>
    <dbReference type="NCBI Taxonomy" id="889485"/>
    <lineage>
        <taxon>Eukaryota</taxon>
        <taxon>Viridiplantae</taxon>
        <taxon>Streptophyta</taxon>
        <taxon>Embryophyta</taxon>
        <taxon>Tracheophyta</taxon>
        <taxon>Spermatophyta</taxon>
        <taxon>Magnoliopsida</taxon>
        <taxon>eudicotyledons</taxon>
        <taxon>Gunneridae</taxon>
        <taxon>Pentapetalae</taxon>
        <taxon>rosids</taxon>
        <taxon>fabids</taxon>
        <taxon>Malpighiales</taxon>
        <taxon>Salicaceae</taxon>
        <taxon>Saliceae</taxon>
        <taxon>Salix</taxon>
    </lineage>
</organism>
<proteinExistence type="predicted"/>
<dbReference type="InterPro" id="IPR003130">
    <property type="entry name" value="GED"/>
</dbReference>
<gene>
    <name evidence="2" type="ORF">OIU84_017438</name>
</gene>
<dbReference type="GO" id="GO:0005525">
    <property type="term" value="F:GTP binding"/>
    <property type="evidence" value="ECO:0007669"/>
    <property type="project" value="InterPro"/>
</dbReference>
<keyword evidence="3" id="KW-1185">Reference proteome</keyword>
<dbReference type="Gene3D" id="1.20.120.1240">
    <property type="entry name" value="Dynamin, middle domain"/>
    <property type="match status" value="1"/>
</dbReference>
<evidence type="ECO:0000313" key="3">
    <source>
        <dbReference type="Proteomes" id="UP001162972"/>
    </source>
</evidence>